<evidence type="ECO:0000256" key="1">
    <source>
        <dbReference type="ARBA" id="ARBA00022723"/>
    </source>
</evidence>
<feature type="zinc finger region" description="C3H1-type" evidence="4">
    <location>
        <begin position="200"/>
        <end position="226"/>
    </location>
</feature>
<name>A0A9P4PF60_9PLEO</name>
<dbReference type="Gene3D" id="4.10.1000.10">
    <property type="entry name" value="Zinc finger, CCCH-type"/>
    <property type="match status" value="2"/>
</dbReference>
<dbReference type="GO" id="GO:0008270">
    <property type="term" value="F:zinc ion binding"/>
    <property type="evidence" value="ECO:0007669"/>
    <property type="project" value="UniProtKB-KW"/>
</dbReference>
<feature type="domain" description="C3H1-type" evidence="6">
    <location>
        <begin position="200"/>
        <end position="226"/>
    </location>
</feature>
<feature type="zinc finger region" description="C3H1-type" evidence="4">
    <location>
        <begin position="227"/>
        <end position="255"/>
    </location>
</feature>
<dbReference type="PANTHER" id="PTHR46156">
    <property type="entry name" value="CCCH ZINGC FINGER"/>
    <property type="match status" value="1"/>
</dbReference>
<comment type="caution">
    <text evidence="7">The sequence shown here is derived from an EMBL/GenBank/DDBJ whole genome shotgun (WGS) entry which is preliminary data.</text>
</comment>
<reference evidence="7" key="1">
    <citation type="journal article" date="2020" name="Stud. Mycol.">
        <title>101 Dothideomycetes genomes: a test case for predicting lifestyles and emergence of pathogens.</title>
        <authorList>
            <person name="Haridas S."/>
            <person name="Albert R."/>
            <person name="Binder M."/>
            <person name="Bloem J."/>
            <person name="Labutti K."/>
            <person name="Salamov A."/>
            <person name="Andreopoulos B."/>
            <person name="Baker S."/>
            <person name="Barry K."/>
            <person name="Bills G."/>
            <person name="Bluhm B."/>
            <person name="Cannon C."/>
            <person name="Castanera R."/>
            <person name="Culley D."/>
            <person name="Daum C."/>
            <person name="Ezra D."/>
            <person name="Gonzalez J."/>
            <person name="Henrissat B."/>
            <person name="Kuo A."/>
            <person name="Liang C."/>
            <person name="Lipzen A."/>
            <person name="Lutzoni F."/>
            <person name="Magnuson J."/>
            <person name="Mondo S."/>
            <person name="Nolan M."/>
            <person name="Ohm R."/>
            <person name="Pangilinan J."/>
            <person name="Park H.-J."/>
            <person name="Ramirez L."/>
            <person name="Alfaro M."/>
            <person name="Sun H."/>
            <person name="Tritt A."/>
            <person name="Yoshinaga Y."/>
            <person name="Zwiers L.-H."/>
            <person name="Turgeon B."/>
            <person name="Goodwin S."/>
            <person name="Spatafora J."/>
            <person name="Crous P."/>
            <person name="Grigoriev I."/>
        </authorList>
    </citation>
    <scope>NUCLEOTIDE SEQUENCE</scope>
    <source>
        <strain evidence="7">CBS 690.94</strain>
    </source>
</reference>
<dbReference type="EMBL" id="MU001504">
    <property type="protein sequence ID" value="KAF2442038.1"/>
    <property type="molecule type" value="Genomic_DNA"/>
</dbReference>
<proteinExistence type="predicted"/>
<keyword evidence="8" id="KW-1185">Reference proteome</keyword>
<feature type="region of interest" description="Disordered" evidence="5">
    <location>
        <begin position="59"/>
        <end position="124"/>
    </location>
</feature>
<evidence type="ECO:0000256" key="5">
    <source>
        <dbReference type="SAM" id="MobiDB-lite"/>
    </source>
</evidence>
<dbReference type="InterPro" id="IPR000571">
    <property type="entry name" value="Znf_CCCH"/>
</dbReference>
<feature type="zinc finger region" description="C3H1-type" evidence="4">
    <location>
        <begin position="145"/>
        <end position="172"/>
    </location>
</feature>
<feature type="region of interest" description="Disordered" evidence="5">
    <location>
        <begin position="287"/>
        <end position="319"/>
    </location>
</feature>
<evidence type="ECO:0000256" key="3">
    <source>
        <dbReference type="ARBA" id="ARBA00022833"/>
    </source>
</evidence>
<dbReference type="OrthoDB" id="410307at2759"/>
<dbReference type="GO" id="GO:0005634">
    <property type="term" value="C:nucleus"/>
    <property type="evidence" value="ECO:0007669"/>
    <property type="project" value="TreeGrafter"/>
</dbReference>
<evidence type="ECO:0000256" key="4">
    <source>
        <dbReference type="PROSITE-ProRule" id="PRU00723"/>
    </source>
</evidence>
<evidence type="ECO:0000313" key="7">
    <source>
        <dbReference type="EMBL" id="KAF2442038.1"/>
    </source>
</evidence>
<evidence type="ECO:0000259" key="6">
    <source>
        <dbReference type="PROSITE" id="PS50103"/>
    </source>
</evidence>
<dbReference type="SMART" id="SM00356">
    <property type="entry name" value="ZnF_C3H1"/>
    <property type="match status" value="5"/>
</dbReference>
<gene>
    <name evidence="7" type="ORF">P171DRAFT_433620</name>
</gene>
<dbReference type="PANTHER" id="PTHR46156:SF1">
    <property type="entry name" value="ZINC FINGER CCCH DOMAIN-CONTAINING PROTEIN 3"/>
    <property type="match status" value="1"/>
</dbReference>
<feature type="zinc finger region" description="C3H1-type" evidence="4">
    <location>
        <begin position="176"/>
        <end position="199"/>
    </location>
</feature>
<sequence>MSRPPGPPPYTAGEIALLSTPEAKFKAQAELRSYIVGHKLADLREQGLLGSPNYNLTNTNNGATVGFRRHSTPDFSDTPNVDSNDNHQSRPSGNVVGPQRVRSRNGERKGPAGYGPYSTSRHARSNLNGRSAAWNDTSTRSNRFIGSNELCPNFTSTGQCARPRCPDVHDVRKLALCKRFLYKNVCTKDTLCSLSHDAIPSNTPHCLYHLDGRCTNSPCMFIHAHIDRNAPVCSSFGRLGYCELGEACSCLHVYECPDFANNGSCDAGNSCPLRHVHNASRMKAAALGSSGVASPESSADDDEYIGDTRDGASSPDEAQNYAITQQHDYVAFESQG</sequence>
<feature type="domain" description="C3H1-type" evidence="6">
    <location>
        <begin position="227"/>
        <end position="255"/>
    </location>
</feature>
<protein>
    <recommendedName>
        <fullName evidence="6">C3H1-type domain-containing protein</fullName>
    </recommendedName>
</protein>
<feature type="domain" description="C3H1-type" evidence="6">
    <location>
        <begin position="145"/>
        <end position="172"/>
    </location>
</feature>
<keyword evidence="2 4" id="KW-0863">Zinc-finger</keyword>
<organism evidence="7 8">
    <name type="scientific">Karstenula rhodostoma CBS 690.94</name>
    <dbReference type="NCBI Taxonomy" id="1392251"/>
    <lineage>
        <taxon>Eukaryota</taxon>
        <taxon>Fungi</taxon>
        <taxon>Dikarya</taxon>
        <taxon>Ascomycota</taxon>
        <taxon>Pezizomycotina</taxon>
        <taxon>Dothideomycetes</taxon>
        <taxon>Pleosporomycetidae</taxon>
        <taxon>Pleosporales</taxon>
        <taxon>Massarineae</taxon>
        <taxon>Didymosphaeriaceae</taxon>
        <taxon>Karstenula</taxon>
    </lineage>
</organism>
<accession>A0A9P4PF60</accession>
<evidence type="ECO:0000313" key="8">
    <source>
        <dbReference type="Proteomes" id="UP000799764"/>
    </source>
</evidence>
<keyword evidence="1 4" id="KW-0479">Metal-binding</keyword>
<feature type="compositionally biased region" description="Polar residues" evidence="5">
    <location>
        <begin position="73"/>
        <end position="83"/>
    </location>
</feature>
<dbReference type="AlphaFoldDB" id="A0A9P4PF60"/>
<feature type="domain" description="C3H1-type" evidence="6">
    <location>
        <begin position="256"/>
        <end position="278"/>
    </location>
</feature>
<dbReference type="InterPro" id="IPR036855">
    <property type="entry name" value="Znf_CCCH_sf"/>
</dbReference>
<feature type="zinc finger region" description="C3H1-type" evidence="4">
    <location>
        <begin position="256"/>
        <end position="278"/>
    </location>
</feature>
<dbReference type="SUPFAM" id="SSF90229">
    <property type="entry name" value="CCCH zinc finger"/>
    <property type="match status" value="1"/>
</dbReference>
<keyword evidence="3 4" id="KW-0862">Zinc</keyword>
<dbReference type="PROSITE" id="PS50103">
    <property type="entry name" value="ZF_C3H1"/>
    <property type="match status" value="5"/>
</dbReference>
<evidence type="ECO:0000256" key="2">
    <source>
        <dbReference type="ARBA" id="ARBA00022771"/>
    </source>
</evidence>
<dbReference type="Proteomes" id="UP000799764">
    <property type="component" value="Unassembled WGS sequence"/>
</dbReference>
<feature type="domain" description="C3H1-type" evidence="6">
    <location>
        <begin position="176"/>
        <end position="199"/>
    </location>
</feature>